<dbReference type="EMBL" id="SPHZ02000009">
    <property type="protein sequence ID" value="KAF0900425.1"/>
    <property type="molecule type" value="Genomic_DNA"/>
</dbReference>
<dbReference type="Proteomes" id="UP000479710">
    <property type="component" value="Unassembled WGS sequence"/>
</dbReference>
<reference evidence="1 2" key="1">
    <citation type="submission" date="2019-11" db="EMBL/GenBank/DDBJ databases">
        <title>Whole genome sequence of Oryza granulata.</title>
        <authorList>
            <person name="Li W."/>
        </authorList>
    </citation>
    <scope>NUCLEOTIDE SEQUENCE [LARGE SCALE GENOMIC DNA]</scope>
    <source>
        <strain evidence="2">cv. Menghai</strain>
        <tissue evidence="1">Leaf</tissue>
    </source>
</reference>
<protein>
    <submittedName>
        <fullName evidence="1">Uncharacterized protein</fullName>
    </submittedName>
</protein>
<sequence>MVEVVCLWGVWDGSRHFPLVVPAGGVHGDTAEAPMTGRLLREMGLAKITRLMKFSEVLEMAGIGAARLVSFGRGRAGQSVTRTNTDEISR</sequence>
<organism evidence="1 2">
    <name type="scientific">Oryza meyeriana var. granulata</name>
    <dbReference type="NCBI Taxonomy" id="110450"/>
    <lineage>
        <taxon>Eukaryota</taxon>
        <taxon>Viridiplantae</taxon>
        <taxon>Streptophyta</taxon>
        <taxon>Embryophyta</taxon>
        <taxon>Tracheophyta</taxon>
        <taxon>Spermatophyta</taxon>
        <taxon>Magnoliopsida</taxon>
        <taxon>Liliopsida</taxon>
        <taxon>Poales</taxon>
        <taxon>Poaceae</taxon>
        <taxon>BOP clade</taxon>
        <taxon>Oryzoideae</taxon>
        <taxon>Oryzeae</taxon>
        <taxon>Oryzinae</taxon>
        <taxon>Oryza</taxon>
        <taxon>Oryza meyeriana</taxon>
    </lineage>
</organism>
<accession>A0A6G1CIF3</accession>
<name>A0A6G1CIF3_9ORYZ</name>
<keyword evidence="2" id="KW-1185">Reference proteome</keyword>
<dbReference type="AlphaFoldDB" id="A0A6G1CIF3"/>
<evidence type="ECO:0000313" key="2">
    <source>
        <dbReference type="Proteomes" id="UP000479710"/>
    </source>
</evidence>
<proteinExistence type="predicted"/>
<gene>
    <name evidence="1" type="ORF">E2562_031601</name>
</gene>
<comment type="caution">
    <text evidence="1">The sequence shown here is derived from an EMBL/GenBank/DDBJ whole genome shotgun (WGS) entry which is preliminary data.</text>
</comment>
<dbReference type="OrthoDB" id="9984778at2759"/>
<evidence type="ECO:0000313" key="1">
    <source>
        <dbReference type="EMBL" id="KAF0900425.1"/>
    </source>
</evidence>